<keyword evidence="2" id="KW-0472">Membrane</keyword>
<evidence type="ECO:0008006" key="6">
    <source>
        <dbReference type="Google" id="ProtNLM"/>
    </source>
</evidence>
<feature type="chain" id="PRO_5040847855" description="ASST-domain-containing protein" evidence="3">
    <location>
        <begin position="17"/>
        <end position="610"/>
    </location>
</feature>
<evidence type="ECO:0000256" key="1">
    <source>
        <dbReference type="SAM" id="MobiDB-lite"/>
    </source>
</evidence>
<dbReference type="InterPro" id="IPR039535">
    <property type="entry name" value="ASST-like"/>
</dbReference>
<dbReference type="InterPro" id="IPR011047">
    <property type="entry name" value="Quinoprotein_ADH-like_sf"/>
</dbReference>
<reference evidence="4" key="1">
    <citation type="submission" date="2022-11" db="EMBL/GenBank/DDBJ databases">
        <authorList>
            <person name="Petersen C."/>
        </authorList>
    </citation>
    <scope>NUCLEOTIDE SEQUENCE</scope>
    <source>
        <strain evidence="4">IBT 30069</strain>
    </source>
</reference>
<reference evidence="4" key="2">
    <citation type="journal article" date="2023" name="IMA Fungus">
        <title>Comparative genomic study of the Penicillium genus elucidates a diverse pangenome and 15 lateral gene transfer events.</title>
        <authorList>
            <person name="Petersen C."/>
            <person name="Sorensen T."/>
            <person name="Nielsen M.R."/>
            <person name="Sondergaard T.E."/>
            <person name="Sorensen J.L."/>
            <person name="Fitzpatrick D.A."/>
            <person name="Frisvad J.C."/>
            <person name="Nielsen K.L."/>
        </authorList>
    </citation>
    <scope>NUCLEOTIDE SEQUENCE</scope>
    <source>
        <strain evidence="4">IBT 30069</strain>
    </source>
</reference>
<dbReference type="AlphaFoldDB" id="A0A9W9FXI6"/>
<dbReference type="SUPFAM" id="SSF50998">
    <property type="entry name" value="Quinoprotein alcohol dehydrogenase-like"/>
    <property type="match status" value="1"/>
</dbReference>
<evidence type="ECO:0000256" key="3">
    <source>
        <dbReference type="SAM" id="SignalP"/>
    </source>
</evidence>
<dbReference type="Pfam" id="PF14269">
    <property type="entry name" value="Arylsulfotran_2"/>
    <property type="match status" value="1"/>
</dbReference>
<keyword evidence="2" id="KW-0812">Transmembrane</keyword>
<dbReference type="InterPro" id="IPR053143">
    <property type="entry name" value="Arylsulfate_ST"/>
</dbReference>
<evidence type="ECO:0000313" key="5">
    <source>
        <dbReference type="Proteomes" id="UP001149165"/>
    </source>
</evidence>
<keyword evidence="3" id="KW-0732">Signal</keyword>
<keyword evidence="5" id="KW-1185">Reference proteome</keyword>
<comment type="caution">
    <text evidence="4">The sequence shown here is derived from an EMBL/GenBank/DDBJ whole genome shotgun (WGS) entry which is preliminary data.</text>
</comment>
<name>A0A9W9FXI6_9EURO</name>
<dbReference type="EMBL" id="JAPQKH010000003">
    <property type="protein sequence ID" value="KAJ5108216.1"/>
    <property type="molecule type" value="Genomic_DNA"/>
</dbReference>
<sequence>MVRWLSLALAVYGVAAQNEFAFDDNDYVQYKTPLQLPNYRITKWDITYHDRSQVAPGYWFTAPYWIYGGDKETNQWRPYQIGPHIFDEDGTLVWAGSAEFDNAPVYDFRAVDLPDADGSMKPHLSWMRWHLPEEMDTDGVSTIYDQHYQPTKSWSLPANDVDTHDLTIKHSRNALEIHIRREELDLGDFGRPGMRQDMLTCGFTDTDLITGKVLFDWRSTNKVKLSESYKALAEDEHPNQDYMHANAIDKNEAGDYLLSGRHTGTVYLIDGKDGHIIWRLGGKKNDFEKNFDFFGQHDCRFISVNSTHMVISLFNNGAIDENYHQKPSSAMYIQLDVVNMTATLLNQYFRPDGEVTDRRGNMQTLPNGNVLAGWSWDGYVSEYSHDGELLMEAKFASDRHDTYRSYKFPWTGRPMYPPTLISEAYGVNGSELSTVFHVSWNGATDIAFWRFHARHNSSSSRQEIGLVPKEGFETSFIARGYMDWVSVEALDSELNTIGESQDSRTSAPGYWAPKAPLPEPNDPETAVKITPPLQVTHEIGDSIVSFLTGLVVSGVFCAIMIYRRVIYRFALRSVAKVVPGDYTRLWPEDPDDLEGNHEFKNLNPTDSDSD</sequence>
<feature type="region of interest" description="Disordered" evidence="1">
    <location>
        <begin position="588"/>
        <end position="610"/>
    </location>
</feature>
<dbReference type="PANTHER" id="PTHR35340">
    <property type="entry name" value="PQQ ENZYME REPEAT PROTEIN-RELATED"/>
    <property type="match status" value="1"/>
</dbReference>
<dbReference type="OrthoDB" id="5427350at2759"/>
<evidence type="ECO:0000313" key="4">
    <source>
        <dbReference type="EMBL" id="KAJ5108216.1"/>
    </source>
</evidence>
<dbReference type="PANTHER" id="PTHR35340:SF8">
    <property type="entry name" value="ASST-DOMAIN-CONTAINING PROTEIN"/>
    <property type="match status" value="1"/>
</dbReference>
<gene>
    <name evidence="4" type="ORF">N7456_004891</name>
</gene>
<proteinExistence type="predicted"/>
<feature type="transmembrane region" description="Helical" evidence="2">
    <location>
        <begin position="543"/>
        <end position="562"/>
    </location>
</feature>
<keyword evidence="2" id="KW-1133">Transmembrane helix</keyword>
<accession>A0A9W9FXI6</accession>
<protein>
    <recommendedName>
        <fullName evidence="6">ASST-domain-containing protein</fullName>
    </recommendedName>
</protein>
<dbReference type="Proteomes" id="UP001149165">
    <property type="component" value="Unassembled WGS sequence"/>
</dbReference>
<feature type="signal peptide" evidence="3">
    <location>
        <begin position="1"/>
        <end position="16"/>
    </location>
</feature>
<organism evidence="4 5">
    <name type="scientific">Penicillium angulare</name>
    <dbReference type="NCBI Taxonomy" id="116970"/>
    <lineage>
        <taxon>Eukaryota</taxon>
        <taxon>Fungi</taxon>
        <taxon>Dikarya</taxon>
        <taxon>Ascomycota</taxon>
        <taxon>Pezizomycotina</taxon>
        <taxon>Eurotiomycetes</taxon>
        <taxon>Eurotiomycetidae</taxon>
        <taxon>Eurotiales</taxon>
        <taxon>Aspergillaceae</taxon>
        <taxon>Penicillium</taxon>
    </lineage>
</organism>
<evidence type="ECO:0000256" key="2">
    <source>
        <dbReference type="SAM" id="Phobius"/>
    </source>
</evidence>